<dbReference type="Proteomes" id="UP001175271">
    <property type="component" value="Unassembled WGS sequence"/>
</dbReference>
<keyword evidence="18" id="KW-1185">Reference proteome</keyword>
<gene>
    <name evidence="12" type="primary">PIF1</name>
    <name evidence="17" type="ORF">QR680_001247</name>
</gene>
<comment type="similarity">
    <text evidence="12">Belongs to the helicase family. PIF1 subfamily.</text>
</comment>
<dbReference type="GO" id="GO:0005634">
    <property type="term" value="C:nucleus"/>
    <property type="evidence" value="ECO:0007669"/>
    <property type="project" value="UniProtKB-SubCell"/>
</dbReference>
<evidence type="ECO:0000259" key="16">
    <source>
        <dbReference type="Pfam" id="PF25344"/>
    </source>
</evidence>
<keyword evidence="5 12" id="KW-0067">ATP-binding</keyword>
<dbReference type="CDD" id="cd18809">
    <property type="entry name" value="SF1_C_RecD"/>
    <property type="match status" value="1"/>
</dbReference>
<dbReference type="GO" id="GO:0005524">
    <property type="term" value="F:ATP binding"/>
    <property type="evidence" value="ECO:0007669"/>
    <property type="project" value="UniProtKB-UniRule"/>
</dbReference>
<dbReference type="HAMAP" id="MF_03176">
    <property type="entry name" value="PIF1"/>
    <property type="match status" value="1"/>
</dbReference>
<feature type="compositionally biased region" description="Polar residues" evidence="13">
    <location>
        <begin position="201"/>
        <end position="214"/>
    </location>
</feature>
<evidence type="ECO:0000313" key="18">
    <source>
        <dbReference type="Proteomes" id="UP001175271"/>
    </source>
</evidence>
<dbReference type="EMBL" id="JAUCMV010000005">
    <property type="protein sequence ID" value="KAK0395370.1"/>
    <property type="molecule type" value="Genomic_DNA"/>
</dbReference>
<dbReference type="Gene3D" id="3.40.50.300">
    <property type="entry name" value="P-loop containing nucleotide triphosphate hydrolases"/>
    <property type="match status" value="2"/>
</dbReference>
<feature type="domain" description="DNA helicase Pif1-like DEAD-box helicase" evidence="14">
    <location>
        <begin position="233"/>
        <end position="431"/>
    </location>
</feature>
<feature type="region of interest" description="Disordered" evidence="13">
    <location>
        <begin position="759"/>
        <end position="778"/>
    </location>
</feature>
<dbReference type="CDD" id="cd18037">
    <property type="entry name" value="DEXSc_Pif1_like"/>
    <property type="match status" value="1"/>
</dbReference>
<keyword evidence="2 12" id="KW-0227">DNA damage</keyword>
<feature type="region of interest" description="Disordered" evidence="13">
    <location>
        <begin position="178"/>
        <end position="228"/>
    </location>
</feature>
<keyword evidence="10 12" id="KW-0413">Isomerase</keyword>
<name>A0AA39GXH4_9BILA</name>
<dbReference type="FunFam" id="3.40.50.300:FF:000805">
    <property type="entry name" value="ATP-dependent DNA helicase PIF1"/>
    <property type="match status" value="1"/>
</dbReference>
<dbReference type="Pfam" id="PF05970">
    <property type="entry name" value="PIF1"/>
    <property type="match status" value="1"/>
</dbReference>
<comment type="function">
    <text evidence="12">DNA-dependent ATPase and 5'-3' DNA helicase required for the maintenance of both mitochondrial and nuclear genome stability.</text>
</comment>
<evidence type="ECO:0000256" key="5">
    <source>
        <dbReference type="ARBA" id="ARBA00022840"/>
    </source>
</evidence>
<evidence type="ECO:0000259" key="15">
    <source>
        <dbReference type="Pfam" id="PF21530"/>
    </source>
</evidence>
<comment type="caution">
    <text evidence="12">Lacks conserved residue(s) required for the propagation of feature annotation.</text>
</comment>
<dbReference type="InterPro" id="IPR048293">
    <property type="entry name" value="PIF1_RRM3_pfh1"/>
</dbReference>
<dbReference type="PANTHER" id="PTHR47642">
    <property type="entry name" value="ATP-DEPENDENT DNA HELICASE"/>
    <property type="match status" value="1"/>
</dbReference>
<feature type="domain" description="DNA helicase Pif1-like 2B" evidence="15">
    <location>
        <begin position="495"/>
        <end position="529"/>
    </location>
</feature>
<evidence type="ECO:0000256" key="11">
    <source>
        <dbReference type="ARBA" id="ARBA00023242"/>
    </source>
</evidence>
<keyword evidence="9 12" id="KW-0234">DNA repair</keyword>
<proteinExistence type="inferred from homology"/>
<dbReference type="InterPro" id="IPR027417">
    <property type="entry name" value="P-loop_NTPase"/>
</dbReference>
<feature type="compositionally biased region" description="Acidic residues" evidence="13">
    <location>
        <begin position="763"/>
        <end position="772"/>
    </location>
</feature>
<evidence type="ECO:0000256" key="1">
    <source>
        <dbReference type="ARBA" id="ARBA00022741"/>
    </source>
</evidence>
<dbReference type="GO" id="GO:0003677">
    <property type="term" value="F:DNA binding"/>
    <property type="evidence" value="ECO:0007669"/>
    <property type="project" value="UniProtKB-KW"/>
</dbReference>
<evidence type="ECO:0000256" key="7">
    <source>
        <dbReference type="ARBA" id="ARBA00023128"/>
    </source>
</evidence>
<dbReference type="GO" id="GO:0016787">
    <property type="term" value="F:hydrolase activity"/>
    <property type="evidence" value="ECO:0007669"/>
    <property type="project" value="UniProtKB-KW"/>
</dbReference>
<evidence type="ECO:0000256" key="12">
    <source>
        <dbReference type="HAMAP-Rule" id="MF_03176"/>
    </source>
</evidence>
<evidence type="ECO:0000256" key="4">
    <source>
        <dbReference type="ARBA" id="ARBA00022806"/>
    </source>
</evidence>
<accession>A0AA39GXH4</accession>
<comment type="caution">
    <text evidence="17">The sequence shown here is derived from an EMBL/GenBank/DDBJ whole genome shotgun (WGS) entry which is preliminary data.</text>
</comment>
<feature type="binding site" evidence="12">
    <location>
        <begin position="255"/>
        <end position="262"/>
    </location>
    <ligand>
        <name>ATP</name>
        <dbReference type="ChEBI" id="CHEBI:30616"/>
    </ligand>
</feature>
<dbReference type="GO" id="GO:0043139">
    <property type="term" value="F:5'-3' DNA helicase activity"/>
    <property type="evidence" value="ECO:0007669"/>
    <property type="project" value="UniProtKB-UniRule"/>
</dbReference>
<dbReference type="AlphaFoldDB" id="A0AA39GXH4"/>
<dbReference type="InterPro" id="IPR010285">
    <property type="entry name" value="DNA_helicase_pif1-like_DEAD"/>
</dbReference>
<evidence type="ECO:0000259" key="14">
    <source>
        <dbReference type="Pfam" id="PF05970"/>
    </source>
</evidence>
<reference evidence="17" key="1">
    <citation type="submission" date="2023-06" db="EMBL/GenBank/DDBJ databases">
        <title>Genomic analysis of the entomopathogenic nematode Steinernema hermaphroditum.</title>
        <authorList>
            <person name="Schwarz E.M."/>
            <person name="Heppert J.K."/>
            <person name="Baniya A."/>
            <person name="Schwartz H.T."/>
            <person name="Tan C.-H."/>
            <person name="Antoshechkin I."/>
            <person name="Sternberg P.W."/>
            <person name="Goodrich-Blair H."/>
            <person name="Dillman A.R."/>
        </authorList>
    </citation>
    <scope>NUCLEOTIDE SEQUENCE</scope>
    <source>
        <strain evidence="17">PS9179</strain>
        <tissue evidence="17">Whole animal</tissue>
    </source>
</reference>
<feature type="domain" description="PIF1/LRR1 pleckstrin homology" evidence="16">
    <location>
        <begin position="28"/>
        <end position="131"/>
    </location>
</feature>
<dbReference type="GO" id="GO:0000723">
    <property type="term" value="P:telomere maintenance"/>
    <property type="evidence" value="ECO:0007669"/>
    <property type="project" value="InterPro"/>
</dbReference>
<comment type="subcellular location">
    <subcellularLocation>
        <location evidence="12">Nucleus</location>
    </subcellularLocation>
    <subcellularLocation>
        <location evidence="12">Mitochondrion</location>
    </subcellularLocation>
</comment>
<dbReference type="InterPro" id="IPR057437">
    <property type="entry name" value="PIF1/LRR1_PH"/>
</dbReference>
<comment type="catalytic activity">
    <reaction evidence="12">
        <text>ATP + H2O = ADP + phosphate + H(+)</text>
        <dbReference type="Rhea" id="RHEA:13065"/>
        <dbReference type="ChEBI" id="CHEBI:15377"/>
        <dbReference type="ChEBI" id="CHEBI:15378"/>
        <dbReference type="ChEBI" id="CHEBI:30616"/>
        <dbReference type="ChEBI" id="CHEBI:43474"/>
        <dbReference type="ChEBI" id="CHEBI:456216"/>
        <dbReference type="EC" id="5.6.2.3"/>
    </reaction>
</comment>
<evidence type="ECO:0000256" key="8">
    <source>
        <dbReference type="ARBA" id="ARBA00023172"/>
    </source>
</evidence>
<dbReference type="PANTHER" id="PTHR47642:SF7">
    <property type="entry name" value="ATP-DEPENDENT DNA HELICASE PIF1"/>
    <property type="match status" value="1"/>
</dbReference>
<evidence type="ECO:0000256" key="13">
    <source>
        <dbReference type="SAM" id="MobiDB-lite"/>
    </source>
</evidence>
<keyword evidence="6 12" id="KW-0238">DNA-binding</keyword>
<protein>
    <recommendedName>
        <fullName evidence="12">ATP-dependent DNA helicase PIF1</fullName>
        <ecNumber evidence="12">5.6.2.3</ecNumber>
    </recommendedName>
    <alternativeName>
        <fullName evidence="12">DNA 5'-3' helicase PIF1</fullName>
    </alternativeName>
    <alternativeName>
        <fullName evidence="12">DNA repair and recombination helicase PIF1</fullName>
    </alternativeName>
</protein>
<keyword evidence="3 12" id="KW-0378">Hydrolase</keyword>
<organism evidence="17 18">
    <name type="scientific">Steinernema hermaphroditum</name>
    <dbReference type="NCBI Taxonomy" id="289476"/>
    <lineage>
        <taxon>Eukaryota</taxon>
        <taxon>Metazoa</taxon>
        <taxon>Ecdysozoa</taxon>
        <taxon>Nematoda</taxon>
        <taxon>Chromadorea</taxon>
        <taxon>Rhabditida</taxon>
        <taxon>Tylenchina</taxon>
        <taxon>Panagrolaimomorpha</taxon>
        <taxon>Strongyloidoidea</taxon>
        <taxon>Steinernematidae</taxon>
        <taxon>Steinernema</taxon>
    </lineage>
</organism>
<dbReference type="Pfam" id="PF25344">
    <property type="entry name" value="PH_LRR1"/>
    <property type="match status" value="1"/>
</dbReference>
<evidence type="ECO:0000256" key="3">
    <source>
        <dbReference type="ARBA" id="ARBA00022801"/>
    </source>
</evidence>
<evidence type="ECO:0000313" key="17">
    <source>
        <dbReference type="EMBL" id="KAK0395370.1"/>
    </source>
</evidence>
<dbReference type="SUPFAM" id="SSF52540">
    <property type="entry name" value="P-loop containing nucleoside triphosphate hydrolases"/>
    <property type="match status" value="2"/>
</dbReference>
<keyword evidence="8 12" id="KW-0233">DNA recombination</keyword>
<evidence type="ECO:0000256" key="2">
    <source>
        <dbReference type="ARBA" id="ARBA00022763"/>
    </source>
</evidence>
<comment type="subunit">
    <text evidence="12">Monomer.</text>
</comment>
<evidence type="ECO:0000256" key="6">
    <source>
        <dbReference type="ARBA" id="ARBA00023125"/>
    </source>
</evidence>
<keyword evidence="7 12" id="KW-0496">Mitochondrion</keyword>
<dbReference type="InterPro" id="IPR051055">
    <property type="entry name" value="PIF1_helicase"/>
</dbReference>
<dbReference type="InterPro" id="IPR049163">
    <property type="entry name" value="Pif1-like_2B_dom"/>
</dbReference>
<sequence>MVVDTNTTVRETSYAPSPSTKATHYCYELECCVRLESNSSSNRCGALQSKQSTVVLGRNYHRQIVLNITLNKGRKANNVSYLLQDCRIFGRNIKQGMGSIEIKNKAMVVYLTNCAPDRLNIFLKSLDAKLTLMRETALKNLQNPSRTPMSSRSELLNGLPNVFNVLSPLSVTEIRELQKMRGQKQAQTPSKASAAARRPLQTLNGSNNALTPTSRSRKRPLSAVSSTDSAVGLSDEQKRVVHIILKEKQSIFFTGSAGTGKSLVLKKIIGSLPASTTFVTAATGVAACQIGGTTLHSFVGIGTGTASLANCVRVVEDKKGLVAQWKLCTHLVIDEISMVGAEYFTKMEAVARKIRGNDRPFGGIQLIITGDFLQLPPVVERGEEPKFCFQTPTWTRCVRRTVVLQKVHRQNDSRFIEILNQIRVGKCDDEATLDIQSTSKNYFDPDKGIVATKLCTHTKDADSVNRRNLELLDGRTRHFIAHDDTAIPDALNKSVPRDVTLKIGAQVMLTKNLDLSKGMSNGSRGIVSSFSKDGYPVVKFLDSRAPQAGVEVKPYPFSIRIAGGDGMAIRRQVPLMLAWAISIHKSQGLTLDAVEVCLDRVFADGQAYVALSRARSLSSLCVLGFESRNVTANEAVVQYYEDLTRDADEDNSENAWIALESFGMDSLQRYPQYVQKAVRPRHPFIIYVERRFRETDCYDLLLREKLNYAKALTKRPHSKKVRFAIDGEESGVGSGTEVVNNKRQKRSILVKRRKLENGAIDGESTDAEDMGSDESHSNRVEVPDLARLTFAVEPMEQGDSTSTVKPNRAILTASHSRSQNRSSEVFASSVASSSHQKFVQSVVTDEPRPLQIRQSTAFTVFRCHRDRRGNGQHNEDHLLKHLKHQVVARRIPPEEELTDYERRILILYRNYERLLAENNFMTDAYAHAIACNEHAGGSDEDDLSDIEYGG</sequence>
<dbReference type="GO" id="GO:0006281">
    <property type="term" value="P:DNA repair"/>
    <property type="evidence" value="ECO:0007669"/>
    <property type="project" value="UniProtKB-UniRule"/>
</dbReference>
<dbReference type="GO" id="GO:0006310">
    <property type="term" value="P:DNA recombination"/>
    <property type="evidence" value="ECO:0007669"/>
    <property type="project" value="UniProtKB-UniRule"/>
</dbReference>
<evidence type="ECO:0000256" key="9">
    <source>
        <dbReference type="ARBA" id="ARBA00023204"/>
    </source>
</evidence>
<comment type="cofactor">
    <cofactor evidence="12">
        <name>Mg(2+)</name>
        <dbReference type="ChEBI" id="CHEBI:18420"/>
    </cofactor>
</comment>
<dbReference type="EC" id="5.6.2.3" evidence="12"/>
<keyword evidence="4 12" id="KW-0347">Helicase</keyword>
<evidence type="ECO:0000256" key="10">
    <source>
        <dbReference type="ARBA" id="ARBA00023235"/>
    </source>
</evidence>
<keyword evidence="11 12" id="KW-0539">Nucleus</keyword>
<dbReference type="GO" id="GO:0005739">
    <property type="term" value="C:mitochondrion"/>
    <property type="evidence" value="ECO:0007669"/>
    <property type="project" value="UniProtKB-SubCell"/>
</dbReference>
<keyword evidence="1 12" id="KW-0547">Nucleotide-binding</keyword>
<dbReference type="Pfam" id="PF21530">
    <property type="entry name" value="Pif1_2B_dom"/>
    <property type="match status" value="1"/>
</dbReference>